<keyword evidence="2" id="KW-1003">Cell membrane</keyword>
<dbReference type="CDD" id="cd16015">
    <property type="entry name" value="LTA_synthase"/>
    <property type="match status" value="1"/>
</dbReference>
<dbReference type="InterPro" id="IPR050448">
    <property type="entry name" value="OpgB/LTA_synthase_biosynth"/>
</dbReference>
<evidence type="ECO:0000256" key="5">
    <source>
        <dbReference type="ARBA" id="ARBA00023136"/>
    </source>
</evidence>
<dbReference type="InterPro" id="IPR000917">
    <property type="entry name" value="Sulfatase_N"/>
</dbReference>
<comment type="subcellular location">
    <subcellularLocation>
        <location evidence="1">Cell membrane</location>
        <topology evidence="1">Multi-pass membrane protein</topology>
    </subcellularLocation>
</comment>
<protein>
    <submittedName>
        <fullName evidence="8">LTA synthase family protein</fullName>
    </submittedName>
</protein>
<reference evidence="9" key="1">
    <citation type="submission" date="2023-09" db="EMBL/GenBank/DDBJ databases">
        <authorList>
            <person name="Li S."/>
            <person name="Li X."/>
            <person name="Zhang C."/>
            <person name="Zhao Z."/>
        </authorList>
    </citation>
    <scope>NUCLEOTIDE SEQUENCE [LARGE SCALE GENOMIC DNA]</scope>
    <source>
        <strain evidence="9">SQ345</strain>
    </source>
</reference>
<feature type="transmembrane region" description="Helical" evidence="6">
    <location>
        <begin position="103"/>
        <end position="127"/>
    </location>
</feature>
<name>A0ABY9TH09_9GAMM</name>
<evidence type="ECO:0000313" key="8">
    <source>
        <dbReference type="EMBL" id="WNC68058.1"/>
    </source>
</evidence>
<keyword evidence="9" id="KW-1185">Reference proteome</keyword>
<keyword evidence="4 6" id="KW-1133">Transmembrane helix</keyword>
<dbReference type="PIRSF" id="PIRSF005091">
    <property type="entry name" value="Mmb_sulf_HI1246"/>
    <property type="match status" value="1"/>
</dbReference>
<dbReference type="Proteomes" id="UP001248581">
    <property type="component" value="Chromosome"/>
</dbReference>
<feature type="transmembrane region" description="Helical" evidence="6">
    <location>
        <begin position="32"/>
        <end position="55"/>
    </location>
</feature>
<sequence length="648" mass="75580">MLQINITVLFCFICAFLPWGASQFLGFHNDFFAIMDSTLLSLSLWWGYLGYCYFVNKKTVEIIFILTVIILIFLKVSQEYFIFFESYISLETLGLFNEVLLGIKNFVSIPILALLFLVTFLFFTFLSKTKIELVKPNRIFFYTLISAISFIAFFVQNTHSQKFIFEKLDEQNEFSSYEYQEENPIMFLVRELVNKVIVDEMSNAKQKEVDFLTSIIQKNQNKFLPPEYHFDKFKTLIIPYPEFSHSGLNVEPFKFKSEDLGSASDHKKTRKNVILIVLESVRKYETEKYNGISLTPNLNEIAKYGVSFENFYSTSRYTIKSEQAILCSLLDVHKHVPYSVHFGKFNGQCLPKILKKNGYHTYWFHGNTKEFFNRDVFHPSIGFQNLISKEYFETKNLAKNEIIGWGIKDEDVFNEAFKILENKTEPFFAEILTLTNHQPFNWDYGKHVFPDFVSYTGENIYKNYRKGINYTDYALGVFWNKFINSPLSDNTILIITGDHGVPYYPEIIQSDVDQFETLFRTPLVVYGVDDYVDPGMQLSHLDIAPSILSELDIKQDFSFLGRPFFGKQKTVDNRPIFNMDIDNYAFRLGNTRCLPVENLCVNKAIETCYSEYRFSCNIENINDIASIVESESLMKFLKLSNRAGYPSF</sequence>
<proteinExistence type="predicted"/>
<gene>
    <name evidence="8" type="ORF">RI845_16220</name>
</gene>
<feature type="transmembrane region" description="Helical" evidence="6">
    <location>
        <begin position="139"/>
        <end position="155"/>
    </location>
</feature>
<dbReference type="Pfam" id="PF00884">
    <property type="entry name" value="Sulfatase"/>
    <property type="match status" value="1"/>
</dbReference>
<dbReference type="EMBL" id="CP134146">
    <property type="protein sequence ID" value="WNC68058.1"/>
    <property type="molecule type" value="Genomic_DNA"/>
</dbReference>
<evidence type="ECO:0000256" key="6">
    <source>
        <dbReference type="SAM" id="Phobius"/>
    </source>
</evidence>
<evidence type="ECO:0000259" key="7">
    <source>
        <dbReference type="Pfam" id="PF00884"/>
    </source>
</evidence>
<accession>A0ABY9TH09</accession>
<evidence type="ECO:0000256" key="4">
    <source>
        <dbReference type="ARBA" id="ARBA00022989"/>
    </source>
</evidence>
<evidence type="ECO:0000256" key="3">
    <source>
        <dbReference type="ARBA" id="ARBA00022692"/>
    </source>
</evidence>
<feature type="transmembrane region" description="Helical" evidence="6">
    <location>
        <begin position="62"/>
        <end position="83"/>
    </location>
</feature>
<dbReference type="PANTHER" id="PTHR47371">
    <property type="entry name" value="LIPOTEICHOIC ACID SYNTHASE"/>
    <property type="match status" value="1"/>
</dbReference>
<organism evidence="8 9">
    <name type="scientific">Thalassotalea nanhaiensis</name>
    <dbReference type="NCBI Taxonomy" id="3065648"/>
    <lineage>
        <taxon>Bacteria</taxon>
        <taxon>Pseudomonadati</taxon>
        <taxon>Pseudomonadota</taxon>
        <taxon>Gammaproteobacteria</taxon>
        <taxon>Alteromonadales</taxon>
        <taxon>Colwelliaceae</taxon>
        <taxon>Thalassotalea</taxon>
    </lineage>
</organism>
<evidence type="ECO:0000256" key="1">
    <source>
        <dbReference type="ARBA" id="ARBA00004651"/>
    </source>
</evidence>
<evidence type="ECO:0000256" key="2">
    <source>
        <dbReference type="ARBA" id="ARBA00022475"/>
    </source>
</evidence>
<evidence type="ECO:0000313" key="9">
    <source>
        <dbReference type="Proteomes" id="UP001248581"/>
    </source>
</evidence>
<dbReference type="InterPro" id="IPR012160">
    <property type="entry name" value="LtaS-like"/>
</dbReference>
<dbReference type="InterPro" id="IPR017850">
    <property type="entry name" value="Alkaline_phosphatase_core_sf"/>
</dbReference>
<keyword evidence="5 6" id="KW-0472">Membrane</keyword>
<dbReference type="RefSeq" id="WP_348387216.1">
    <property type="nucleotide sequence ID" value="NZ_CP134146.1"/>
</dbReference>
<feature type="domain" description="Sulfatase N-terminal" evidence="7">
    <location>
        <begin position="271"/>
        <end position="550"/>
    </location>
</feature>
<dbReference type="Gene3D" id="3.40.720.10">
    <property type="entry name" value="Alkaline Phosphatase, subunit A"/>
    <property type="match status" value="1"/>
</dbReference>
<dbReference type="SUPFAM" id="SSF53649">
    <property type="entry name" value="Alkaline phosphatase-like"/>
    <property type="match status" value="1"/>
</dbReference>
<keyword evidence="3 6" id="KW-0812">Transmembrane</keyword>
<dbReference type="PANTHER" id="PTHR47371:SF3">
    <property type="entry name" value="PHOSPHOGLYCEROL TRANSFERASE I"/>
    <property type="match status" value="1"/>
</dbReference>